<sequence length="278" mass="29906">MGAPNRAWTCFGTASTSGHFLEQRPKMDVVSKGVQIWTPFETTRAKRKALLPALARWVSQSARQSLPTSVHPSVSPRHAHALSCVLRPPPLPSPYVAATVVPAFSRPRCSHPGAVSSPAASHAYATPGRRQSQRPVGGCAKRKTTRLHPSIDRPTHGSLRIDLSSLLFLPRASYGAAVHSVWPVKALALDMSEKKSVLSWSLVLVIKTSFRKKEGLQPGINARGSKANVVRKPKIPRKATGQERGKAKCAGKRASPSVRPAGRAARVEEVVVGAEVRA</sequence>
<protein>
    <submittedName>
        <fullName evidence="2">Uncharacterized protein</fullName>
    </submittedName>
</protein>
<evidence type="ECO:0000256" key="1">
    <source>
        <dbReference type="SAM" id="MobiDB-lite"/>
    </source>
</evidence>
<dbReference type="HOGENOM" id="CLU_1002491_0_0_1"/>
<dbReference type="EnsemblPlants" id="OGLUM03G09650.1">
    <property type="protein sequence ID" value="OGLUM03G09650.1"/>
    <property type="gene ID" value="OGLUM03G09650"/>
</dbReference>
<reference evidence="2" key="2">
    <citation type="submission" date="2018-05" db="EMBL/GenBank/DDBJ databases">
        <title>OgluRS3 (Oryza glumaepatula Reference Sequence Version 3).</title>
        <authorList>
            <person name="Zhang J."/>
            <person name="Kudrna D."/>
            <person name="Lee S."/>
            <person name="Talag J."/>
            <person name="Welchert J."/>
            <person name="Wing R.A."/>
        </authorList>
    </citation>
    <scope>NUCLEOTIDE SEQUENCE [LARGE SCALE GENOMIC DNA]</scope>
</reference>
<dbReference type="Gramene" id="OGLUM03G09650.1">
    <property type="protein sequence ID" value="OGLUM03G09650.1"/>
    <property type="gene ID" value="OGLUM03G09650"/>
</dbReference>
<proteinExistence type="predicted"/>
<feature type="region of interest" description="Disordered" evidence="1">
    <location>
        <begin position="236"/>
        <end position="261"/>
    </location>
</feature>
<organism evidence="2">
    <name type="scientific">Oryza glumipatula</name>
    <dbReference type="NCBI Taxonomy" id="40148"/>
    <lineage>
        <taxon>Eukaryota</taxon>
        <taxon>Viridiplantae</taxon>
        <taxon>Streptophyta</taxon>
        <taxon>Embryophyta</taxon>
        <taxon>Tracheophyta</taxon>
        <taxon>Spermatophyta</taxon>
        <taxon>Magnoliopsida</taxon>
        <taxon>Liliopsida</taxon>
        <taxon>Poales</taxon>
        <taxon>Poaceae</taxon>
        <taxon>BOP clade</taxon>
        <taxon>Oryzoideae</taxon>
        <taxon>Oryzeae</taxon>
        <taxon>Oryzinae</taxon>
        <taxon>Oryza</taxon>
    </lineage>
</organism>
<dbReference type="Proteomes" id="UP000026961">
    <property type="component" value="Chromosome 3"/>
</dbReference>
<evidence type="ECO:0000313" key="2">
    <source>
        <dbReference type="EnsemblPlants" id="OGLUM03G09650.1"/>
    </source>
</evidence>
<dbReference type="AlphaFoldDB" id="A0A0D9Z4E0"/>
<name>A0A0D9Z4E0_9ORYZ</name>
<evidence type="ECO:0000313" key="3">
    <source>
        <dbReference type="Proteomes" id="UP000026961"/>
    </source>
</evidence>
<reference evidence="2" key="1">
    <citation type="submission" date="2015-04" db="UniProtKB">
        <authorList>
            <consortium name="EnsemblPlants"/>
        </authorList>
    </citation>
    <scope>IDENTIFICATION</scope>
</reference>
<feature type="region of interest" description="Disordered" evidence="1">
    <location>
        <begin position="111"/>
        <end position="153"/>
    </location>
</feature>
<keyword evidence="3" id="KW-1185">Reference proteome</keyword>
<accession>A0A0D9Z4E0</accession>